<gene>
    <name evidence="7" type="ORF">SAMN02745724_05205</name>
</gene>
<dbReference type="PANTHER" id="PTHR30086">
    <property type="entry name" value="ARGININE EXPORTER PROTEIN ARGO"/>
    <property type="match status" value="1"/>
</dbReference>
<feature type="transmembrane region" description="Helical" evidence="6">
    <location>
        <begin position="66"/>
        <end position="86"/>
    </location>
</feature>
<comment type="subcellular location">
    <subcellularLocation>
        <location evidence="1">Cell membrane</location>
        <topology evidence="1">Multi-pass membrane protein</topology>
    </subcellularLocation>
</comment>
<feature type="transmembrane region" description="Helical" evidence="6">
    <location>
        <begin position="137"/>
        <end position="160"/>
    </location>
</feature>
<keyword evidence="8" id="KW-1185">Reference proteome</keyword>
<evidence type="ECO:0000256" key="1">
    <source>
        <dbReference type="ARBA" id="ARBA00004651"/>
    </source>
</evidence>
<feature type="transmembrane region" description="Helical" evidence="6">
    <location>
        <begin position="39"/>
        <end position="59"/>
    </location>
</feature>
<dbReference type="OrthoDB" id="9812084at2"/>
<dbReference type="AlphaFoldDB" id="A0A1I1UE22"/>
<evidence type="ECO:0000256" key="2">
    <source>
        <dbReference type="ARBA" id="ARBA00022475"/>
    </source>
</evidence>
<reference evidence="7 8" key="1">
    <citation type="submission" date="2016-10" db="EMBL/GenBank/DDBJ databases">
        <authorList>
            <person name="de Groot N.N."/>
        </authorList>
    </citation>
    <scope>NUCLEOTIDE SEQUENCE [LARGE SCALE GENOMIC DNA]</scope>
    <source>
        <strain evidence="7 8">DSM 6059</strain>
    </source>
</reference>
<keyword evidence="3 6" id="KW-0812">Transmembrane</keyword>
<keyword evidence="2" id="KW-1003">Cell membrane</keyword>
<name>A0A1I1UE22_9GAMM</name>
<sequence length="197" mass="21537">MSVILAMCLYSFSMSISPGPVNIIAMTSAINIGFKNTMPFVSGATIGFISLFLSIGLGLDKLTITLPVLMTVLTYIGIAFMAYIGFKITQSTGALNSDCTKSVSFSHGFLLQWLNPKAWIASISGIAAFNPDNFEQLLLFVLIYFCICYLSITCWAFTGTKMSYLFTTANNLNIFNLIMGSILILVAGYLLLMQLYV</sequence>
<accession>A0A1I1UE22</accession>
<dbReference type="GO" id="GO:0005886">
    <property type="term" value="C:plasma membrane"/>
    <property type="evidence" value="ECO:0007669"/>
    <property type="project" value="UniProtKB-SubCell"/>
</dbReference>
<keyword evidence="4 6" id="KW-1133">Transmembrane helix</keyword>
<dbReference type="EMBL" id="FOLO01000087">
    <property type="protein sequence ID" value="SFD69071.1"/>
    <property type="molecule type" value="Genomic_DNA"/>
</dbReference>
<dbReference type="RefSeq" id="WP_091991634.1">
    <property type="nucleotide sequence ID" value="NZ_FOLO01000087.1"/>
</dbReference>
<evidence type="ECO:0000313" key="8">
    <source>
        <dbReference type="Proteomes" id="UP000198862"/>
    </source>
</evidence>
<evidence type="ECO:0000256" key="3">
    <source>
        <dbReference type="ARBA" id="ARBA00022692"/>
    </source>
</evidence>
<dbReference type="Pfam" id="PF01810">
    <property type="entry name" value="LysE"/>
    <property type="match status" value="1"/>
</dbReference>
<dbReference type="GO" id="GO:0015171">
    <property type="term" value="F:amino acid transmembrane transporter activity"/>
    <property type="evidence" value="ECO:0007669"/>
    <property type="project" value="TreeGrafter"/>
</dbReference>
<dbReference type="InterPro" id="IPR001123">
    <property type="entry name" value="LeuE-type"/>
</dbReference>
<keyword evidence="5 6" id="KW-0472">Membrane</keyword>
<feature type="transmembrane region" description="Helical" evidence="6">
    <location>
        <begin position="172"/>
        <end position="192"/>
    </location>
</feature>
<proteinExistence type="predicted"/>
<protein>
    <submittedName>
        <fullName evidence="7">Threonine/homoserine/homoserine lactone efflux protein</fullName>
    </submittedName>
</protein>
<dbReference type="GO" id="GO:0033228">
    <property type="term" value="P:cysteine export across plasma membrane"/>
    <property type="evidence" value="ECO:0007669"/>
    <property type="project" value="TreeGrafter"/>
</dbReference>
<evidence type="ECO:0000313" key="7">
    <source>
        <dbReference type="EMBL" id="SFD69071.1"/>
    </source>
</evidence>
<organism evidence="7 8">
    <name type="scientific">Pseudoalteromonas denitrificans DSM 6059</name>
    <dbReference type="NCBI Taxonomy" id="1123010"/>
    <lineage>
        <taxon>Bacteria</taxon>
        <taxon>Pseudomonadati</taxon>
        <taxon>Pseudomonadota</taxon>
        <taxon>Gammaproteobacteria</taxon>
        <taxon>Alteromonadales</taxon>
        <taxon>Pseudoalteromonadaceae</taxon>
        <taxon>Pseudoalteromonas</taxon>
    </lineage>
</organism>
<evidence type="ECO:0000256" key="5">
    <source>
        <dbReference type="ARBA" id="ARBA00023136"/>
    </source>
</evidence>
<dbReference type="Proteomes" id="UP000198862">
    <property type="component" value="Unassembled WGS sequence"/>
</dbReference>
<evidence type="ECO:0000256" key="6">
    <source>
        <dbReference type="SAM" id="Phobius"/>
    </source>
</evidence>
<evidence type="ECO:0000256" key="4">
    <source>
        <dbReference type="ARBA" id="ARBA00022989"/>
    </source>
</evidence>
<dbReference type="PANTHER" id="PTHR30086:SF20">
    <property type="entry name" value="ARGININE EXPORTER PROTEIN ARGO-RELATED"/>
    <property type="match status" value="1"/>
</dbReference>